<dbReference type="GO" id="GO:0005737">
    <property type="term" value="C:cytoplasm"/>
    <property type="evidence" value="ECO:0007669"/>
    <property type="project" value="UniProtKB-SubCell"/>
</dbReference>
<evidence type="ECO:0000313" key="9">
    <source>
        <dbReference type="EMBL" id="SMG16700.1"/>
    </source>
</evidence>
<protein>
    <submittedName>
        <fullName evidence="9">Synergist-CTERM protein sorting domain-containing protein</fullName>
    </submittedName>
</protein>
<dbReference type="Gene3D" id="2.60.40.10">
    <property type="entry name" value="Immunoglobulins"/>
    <property type="match status" value="4"/>
</dbReference>
<feature type="region of interest" description="Disordered" evidence="6">
    <location>
        <begin position="1248"/>
        <end position="1271"/>
    </location>
</feature>
<keyword evidence="7" id="KW-0732">Signal</keyword>
<evidence type="ECO:0000256" key="5">
    <source>
        <dbReference type="ARBA" id="ARBA00023273"/>
    </source>
</evidence>
<evidence type="ECO:0000256" key="1">
    <source>
        <dbReference type="ARBA" id="ARBA00004138"/>
    </source>
</evidence>
<feature type="compositionally biased region" description="Basic and acidic residues" evidence="6">
    <location>
        <begin position="917"/>
        <end position="929"/>
    </location>
</feature>
<dbReference type="PANTHER" id="PTHR45912">
    <property type="entry name" value="CILIA- AND FLAGELLA-ASSOCIATED PROTEIN 47"/>
    <property type="match status" value="1"/>
</dbReference>
<dbReference type="InterPro" id="IPR030821">
    <property type="entry name" value="Synergist_CTERM"/>
</dbReference>
<dbReference type="Pfam" id="PF22544">
    <property type="entry name" value="HYDIN_VesB_CFA65-like_Ig"/>
    <property type="match status" value="2"/>
</dbReference>
<feature type="signal peptide" evidence="7">
    <location>
        <begin position="1"/>
        <end position="25"/>
    </location>
</feature>
<comment type="subcellular location">
    <subcellularLocation>
        <location evidence="1">Cell projection</location>
        <location evidence="1">Cilium</location>
    </subcellularLocation>
    <subcellularLocation>
        <location evidence="2">Cytoplasm</location>
    </subcellularLocation>
</comment>
<evidence type="ECO:0000259" key="8">
    <source>
        <dbReference type="Pfam" id="PF22544"/>
    </source>
</evidence>
<name>A0A1X7IPS4_9BACT</name>
<dbReference type="NCBIfam" id="NF012200">
    <property type="entry name" value="choice_anch_D"/>
    <property type="match status" value="2"/>
</dbReference>
<feature type="chain" id="PRO_5012168659" evidence="7">
    <location>
        <begin position="26"/>
        <end position="1298"/>
    </location>
</feature>
<dbReference type="EMBL" id="FXBB01000004">
    <property type="protein sequence ID" value="SMG16700.1"/>
    <property type="molecule type" value="Genomic_DNA"/>
</dbReference>
<dbReference type="RefSeq" id="WP_234986112.1">
    <property type="nucleotide sequence ID" value="NZ_FXBB01000004.1"/>
</dbReference>
<feature type="domain" description="HYDIN/VesB/CFA65-like Ig-like" evidence="8">
    <location>
        <begin position="518"/>
        <end position="597"/>
    </location>
</feature>
<sequence length="1298" mass="134297">MNMSRRLMALAIGLAIGLFSSGAWASHVPVWGIFNSVSGAHGPVLIKGTPVDLGLTYVDPGTPARALQADFSTEGLTVDSILPGKDLPVGYTVEWSHIGSEKLRIGLLASGDKSAAPLPTGELVVGKLSPLPEVTSARFVPLYSEVVDSVGRVLVSGDFFLVDGGKRPISGDFQVVDSLVYVEGGGVSFDSEVQVGKSADKAITLINRLQEPVSVDLSVAEPFSFPVGSIGIPGGGSAEVRAVFAPSRPGRYSQAVSVQSGSATLGGFRLEAEAKAAPQAQLALSPSFVDFGTVLVGKPSSRKLALSNVGDGDFSGSVSVSGGGFALSGDVSMSVKAGESKEVEVVLTAGGSGSVDGRLEVKAAVAGTSRNSVRAGLSGYGLARRAAETVIPQNIFVTSPDVQSASVALSNIGDVDLTVKLSRHWAPYGRPFFDWTFQGVSNDESFVGALSADKSDSVRIDLNDYISSIRNHVARNSLLVVLGNEAEKYQRSYTVMIRGLEDAAVPAFLPMGRSLAYGNVLEGTSSTKAILLSNEGKKAMSYEVSLSGSGFAMAVPGDSTGTIAGGDSKALQVAFTPVSADSVTGKATVVVTEAGSANRWTRVYDLSATGTTLSKVVCGYPSSVVIPPVPMGTEVPPSATFSIVNRGSADGLVVSGDVSPDLFVLDGALSGVSLNAGEERTFSVRLKDVDKAGVFEGAITLTTNDDERPSVSIPLTAELLEVNSDGVPSDKVDPSAHASISADKVAGVKEGGNALGIGVNSDLVSRDIKLAAPLNFDDAVKRMTVSADWGDKALALPSGLWNVTVDCAAGEVVVIDAKVNDMPADASWWKLTWNPDDYSSSFEAMTEISLDVDLASSDEAIFAKNQALFPDPGHPGGGYFVRTGANSVKLYIVEGGIYDADRQRNGRLVDPGGVGKLEPKSTPDPERNPVAELSVVGGTLSSGAGSISESDIKAFFVNAGDKLEVLGSKKVTVTALSVDVTSVSLDVTFKDMADGTDTFTVFAKKRSTGKVEVLKSDRSSKSIKTVSGVETASVERKMTVTMTDNSAYDQDEATGTVVYELGFTGSKGVSPVDPDGPGGSSSSGCSVGFSGWGLLLLLPLLFLKKGRFSAMVLVGALALTGSAWAAEVSLKAPSVWEPGVDYDLPISVSVGEGEQLTSFTADLDFRSDRVKAFASGVQLSSAMYGKGWNVRVSQFDLPGNVRRIRILMYGDSPLESGEIATVKASALSSSSLASRSIGFVADSPKAGDDDGNVVKVDSGTSQGEVSQSSGSGGGCSLGLLAPASLLLLAPMVVLFSRR</sequence>
<gene>
    <name evidence="9" type="ORF">SAMN06275492_10414</name>
</gene>
<evidence type="ECO:0000256" key="6">
    <source>
        <dbReference type="SAM" id="MobiDB-lite"/>
    </source>
</evidence>
<keyword evidence="5" id="KW-0966">Cell projection</keyword>
<keyword evidence="4" id="KW-0969">Cilium</keyword>
<reference evidence="10" key="1">
    <citation type="submission" date="2017-04" db="EMBL/GenBank/DDBJ databases">
        <authorList>
            <person name="Varghese N."/>
            <person name="Submissions S."/>
        </authorList>
    </citation>
    <scope>NUCLEOTIDE SEQUENCE [LARGE SCALE GENOMIC DNA]</scope>
    <source>
        <strain evidence="10">USBA 82</strain>
    </source>
</reference>
<keyword evidence="3" id="KW-0963">Cytoplasm</keyword>
<dbReference type="NCBIfam" id="TIGR04564">
    <property type="entry name" value="Synergist_CTERM"/>
    <property type="match status" value="1"/>
</dbReference>
<evidence type="ECO:0000256" key="4">
    <source>
        <dbReference type="ARBA" id="ARBA00023069"/>
    </source>
</evidence>
<evidence type="ECO:0000256" key="2">
    <source>
        <dbReference type="ARBA" id="ARBA00004496"/>
    </source>
</evidence>
<evidence type="ECO:0000313" key="10">
    <source>
        <dbReference type="Proteomes" id="UP000193355"/>
    </source>
</evidence>
<dbReference type="STRING" id="561720.SAMN06275492_10414"/>
<dbReference type="Proteomes" id="UP000193355">
    <property type="component" value="Unassembled WGS sequence"/>
</dbReference>
<dbReference type="PANTHER" id="PTHR45912:SF3">
    <property type="entry name" value="CILIA- AND FLAGELLA-ASSOCIATED PROTEIN 47"/>
    <property type="match status" value="1"/>
</dbReference>
<feature type="compositionally biased region" description="Low complexity" evidence="6">
    <location>
        <begin position="1258"/>
        <end position="1269"/>
    </location>
</feature>
<feature type="region of interest" description="Disordered" evidence="6">
    <location>
        <begin position="910"/>
        <end position="929"/>
    </location>
</feature>
<accession>A0A1X7IPS4</accession>
<feature type="domain" description="HYDIN/VesB/CFA65-like Ig-like" evidence="8">
    <location>
        <begin position="280"/>
        <end position="363"/>
    </location>
</feature>
<organism evidence="9 10">
    <name type="scientific">Dethiosulfovibrio salsuginis</name>
    <dbReference type="NCBI Taxonomy" id="561720"/>
    <lineage>
        <taxon>Bacteria</taxon>
        <taxon>Thermotogati</taxon>
        <taxon>Synergistota</taxon>
        <taxon>Synergistia</taxon>
        <taxon>Synergistales</taxon>
        <taxon>Dethiosulfovibrionaceae</taxon>
        <taxon>Dethiosulfovibrio</taxon>
    </lineage>
</organism>
<dbReference type="InterPro" id="IPR013783">
    <property type="entry name" value="Ig-like_fold"/>
</dbReference>
<proteinExistence type="predicted"/>
<evidence type="ECO:0000256" key="3">
    <source>
        <dbReference type="ARBA" id="ARBA00022490"/>
    </source>
</evidence>
<evidence type="ECO:0000256" key="7">
    <source>
        <dbReference type="SAM" id="SignalP"/>
    </source>
</evidence>
<dbReference type="InterPro" id="IPR053879">
    <property type="entry name" value="HYDIN_VesB_CFA65-like_Ig"/>
</dbReference>
<keyword evidence="10" id="KW-1185">Reference proteome</keyword>